<organism evidence="1 2">
    <name type="scientific">Globodera rostochiensis</name>
    <name type="common">Golden nematode worm</name>
    <name type="synonym">Heterodera rostochiensis</name>
    <dbReference type="NCBI Taxonomy" id="31243"/>
    <lineage>
        <taxon>Eukaryota</taxon>
        <taxon>Metazoa</taxon>
        <taxon>Ecdysozoa</taxon>
        <taxon>Nematoda</taxon>
        <taxon>Chromadorea</taxon>
        <taxon>Rhabditida</taxon>
        <taxon>Tylenchina</taxon>
        <taxon>Tylenchomorpha</taxon>
        <taxon>Tylenchoidea</taxon>
        <taxon>Heteroderidae</taxon>
        <taxon>Heteroderinae</taxon>
        <taxon>Globodera</taxon>
    </lineage>
</organism>
<sequence>MPMAQRLGGREAKLKEISICADFLFEVFEFCGPFVLGLKVALISDRFELLVDAHFNSREWALGNLDIRRAIKGNGAEIVKLVDDKVERRLPILQEPLFDKVVGFKSLQISYIDQTVIDFLKIIRHKGANFYIETSSFEFERLRQFSPTVLRDCPKLRMIYTLDLSPAFPADDSAGSSLARALTKWLHTPRGDGLPKVLKCRRFPLEKIEGVKMEFDNSIAPVNFIIRLWQCPYNVTVPFELKSNLTGERLVFRRFDRGNWLLIRCPSERDEKKWAKWEKEAAEYEWSWRLWNHFIVDFEDGDIGDGLVEANEGPSEPVPTE</sequence>
<proteinExistence type="predicted"/>
<name>A0A914I3I2_GLORO</name>
<keyword evidence="1" id="KW-1185">Reference proteome</keyword>
<evidence type="ECO:0000313" key="2">
    <source>
        <dbReference type="WBParaSite" id="Gr19_v10_g649.t1"/>
    </source>
</evidence>
<reference evidence="2" key="1">
    <citation type="submission" date="2022-11" db="UniProtKB">
        <authorList>
            <consortium name="WormBaseParasite"/>
        </authorList>
    </citation>
    <scope>IDENTIFICATION</scope>
</reference>
<protein>
    <submittedName>
        <fullName evidence="2">DUF38 domain-containing protein</fullName>
    </submittedName>
</protein>
<dbReference type="WBParaSite" id="Gr19_v10_g649.t1">
    <property type="protein sequence ID" value="Gr19_v10_g649.t1"/>
    <property type="gene ID" value="Gr19_v10_g649"/>
</dbReference>
<dbReference type="AlphaFoldDB" id="A0A914I3I2"/>
<accession>A0A914I3I2</accession>
<evidence type="ECO:0000313" key="1">
    <source>
        <dbReference type="Proteomes" id="UP000887572"/>
    </source>
</evidence>
<dbReference type="Proteomes" id="UP000887572">
    <property type="component" value="Unplaced"/>
</dbReference>